<dbReference type="GO" id="GO:0007186">
    <property type="term" value="P:G protein-coupled receptor signaling pathway"/>
    <property type="evidence" value="ECO:0007669"/>
    <property type="project" value="TreeGrafter"/>
</dbReference>
<dbReference type="GO" id="GO:0009966">
    <property type="term" value="P:regulation of signal transduction"/>
    <property type="evidence" value="ECO:0007669"/>
    <property type="project" value="TreeGrafter"/>
</dbReference>
<feature type="binding site" evidence="6">
    <location>
        <position position="293"/>
    </location>
    <ligand>
        <name>ATP</name>
        <dbReference type="ChEBI" id="CHEBI:30616"/>
    </ligand>
</feature>
<keyword evidence="3 6" id="KW-0547">Nucleotide-binding</keyword>
<keyword evidence="4" id="KW-0418">Kinase</keyword>
<dbReference type="PROSITE" id="PS00107">
    <property type="entry name" value="PROTEIN_KINASE_ATP"/>
    <property type="match status" value="1"/>
</dbReference>
<dbReference type="PANTHER" id="PTHR24355:SF31">
    <property type="entry name" value="SERINE_THREONINE KINASE 32A"/>
    <property type="match status" value="1"/>
</dbReference>
<dbReference type="AlphaFoldDB" id="A0A8C5IWS4"/>
<evidence type="ECO:0000259" key="8">
    <source>
        <dbReference type="PROSITE" id="PS50011"/>
    </source>
</evidence>
<keyword evidence="1" id="KW-0723">Serine/threonine-protein kinase</keyword>
<dbReference type="InterPro" id="IPR017441">
    <property type="entry name" value="Protein_kinase_ATP_BS"/>
</dbReference>
<feature type="compositionally biased region" description="Basic and acidic residues" evidence="7">
    <location>
        <begin position="64"/>
        <end position="78"/>
    </location>
</feature>
<feature type="domain" description="Protein kinase" evidence="8">
    <location>
        <begin position="264"/>
        <end position="522"/>
    </location>
</feature>
<keyword evidence="2" id="KW-0808">Transferase</keyword>
<dbReference type="PROSITE" id="PS50011">
    <property type="entry name" value="PROTEIN_KINASE_DOM"/>
    <property type="match status" value="1"/>
</dbReference>
<dbReference type="CDD" id="cd05578">
    <property type="entry name" value="STKc_Yank1"/>
    <property type="match status" value="1"/>
</dbReference>
<dbReference type="Ensembl" id="ENSJHYT00000011178.1">
    <property type="protein sequence ID" value="ENSJHYP00000009216.1"/>
    <property type="gene ID" value="ENSJHYG00000007272.1"/>
</dbReference>
<evidence type="ECO:0000256" key="4">
    <source>
        <dbReference type="ARBA" id="ARBA00022777"/>
    </source>
</evidence>
<dbReference type="Gene3D" id="1.10.510.10">
    <property type="entry name" value="Transferase(Phosphotransferase) domain 1"/>
    <property type="match status" value="1"/>
</dbReference>
<dbReference type="Proteomes" id="UP000694408">
    <property type="component" value="Unplaced"/>
</dbReference>
<feature type="region of interest" description="Disordered" evidence="7">
    <location>
        <begin position="1"/>
        <end position="120"/>
    </location>
</feature>
<feature type="compositionally biased region" description="Gly residues" evidence="7">
    <location>
        <begin position="185"/>
        <end position="197"/>
    </location>
</feature>
<dbReference type="GO" id="GO:0001664">
    <property type="term" value="F:G protein-coupled receptor binding"/>
    <property type="evidence" value="ECO:0007669"/>
    <property type="project" value="TreeGrafter"/>
</dbReference>
<name>A0A8C5IWS4_JUNHY</name>
<dbReference type="SMART" id="SM00220">
    <property type="entry name" value="S_TKc"/>
    <property type="match status" value="1"/>
</dbReference>
<accession>A0A8C5IWS4</accession>
<evidence type="ECO:0000256" key="1">
    <source>
        <dbReference type="ARBA" id="ARBA00022527"/>
    </source>
</evidence>
<reference evidence="9" key="2">
    <citation type="submission" date="2025-09" db="UniProtKB">
        <authorList>
            <consortium name="Ensembl"/>
        </authorList>
    </citation>
    <scope>IDENTIFICATION</scope>
</reference>
<dbReference type="GO" id="GO:0005524">
    <property type="term" value="F:ATP binding"/>
    <property type="evidence" value="ECO:0007669"/>
    <property type="project" value="UniProtKB-UniRule"/>
</dbReference>
<reference evidence="9" key="1">
    <citation type="submission" date="2025-08" db="UniProtKB">
        <authorList>
            <consortium name="Ensembl"/>
        </authorList>
    </citation>
    <scope>IDENTIFICATION</scope>
</reference>
<dbReference type="PROSITE" id="PS00108">
    <property type="entry name" value="PROTEIN_KINASE_ST"/>
    <property type="match status" value="1"/>
</dbReference>
<dbReference type="FunFam" id="1.10.510.10:FF:000169">
    <property type="entry name" value="Serine/threonine-protein kinase 32A"/>
    <property type="match status" value="1"/>
</dbReference>
<dbReference type="Gene3D" id="3.30.200.20">
    <property type="entry name" value="Phosphorylase Kinase, domain 1"/>
    <property type="match status" value="2"/>
</dbReference>
<dbReference type="SUPFAM" id="SSF56112">
    <property type="entry name" value="Protein kinase-like (PK-like)"/>
    <property type="match status" value="1"/>
</dbReference>
<keyword evidence="10" id="KW-1185">Reference proteome</keyword>
<feature type="region of interest" description="Disordered" evidence="7">
    <location>
        <begin position="170"/>
        <end position="223"/>
    </location>
</feature>
<evidence type="ECO:0000256" key="2">
    <source>
        <dbReference type="ARBA" id="ARBA00022679"/>
    </source>
</evidence>
<evidence type="ECO:0000313" key="10">
    <source>
        <dbReference type="Proteomes" id="UP000694408"/>
    </source>
</evidence>
<evidence type="ECO:0000256" key="5">
    <source>
        <dbReference type="ARBA" id="ARBA00022840"/>
    </source>
</evidence>
<dbReference type="PANTHER" id="PTHR24355">
    <property type="entry name" value="G PROTEIN-COUPLED RECEPTOR KINASE/RIBOSOMAL PROTEIN S6 KINASE"/>
    <property type="match status" value="1"/>
</dbReference>
<dbReference type="InterPro" id="IPR000719">
    <property type="entry name" value="Prot_kinase_dom"/>
</dbReference>
<dbReference type="Pfam" id="PF00069">
    <property type="entry name" value="Pkinase"/>
    <property type="match status" value="1"/>
</dbReference>
<dbReference type="InterPro" id="IPR008271">
    <property type="entry name" value="Ser/Thr_kinase_AS"/>
</dbReference>
<protein>
    <submittedName>
        <fullName evidence="9">Serine/threonine kinase 32A</fullName>
    </submittedName>
</protein>
<evidence type="ECO:0000256" key="6">
    <source>
        <dbReference type="PROSITE-ProRule" id="PRU10141"/>
    </source>
</evidence>
<evidence type="ECO:0000256" key="7">
    <source>
        <dbReference type="SAM" id="MobiDB-lite"/>
    </source>
</evidence>
<dbReference type="InterPro" id="IPR011009">
    <property type="entry name" value="Kinase-like_dom_sf"/>
</dbReference>
<evidence type="ECO:0000256" key="3">
    <source>
        <dbReference type="ARBA" id="ARBA00022741"/>
    </source>
</evidence>
<feature type="compositionally biased region" description="Pro residues" evidence="7">
    <location>
        <begin position="99"/>
        <end position="114"/>
    </location>
</feature>
<dbReference type="GO" id="GO:0004703">
    <property type="term" value="F:G protein-coupled receptor kinase activity"/>
    <property type="evidence" value="ECO:0007669"/>
    <property type="project" value="TreeGrafter"/>
</dbReference>
<keyword evidence="5 6" id="KW-0067">ATP-binding</keyword>
<feature type="region of interest" description="Disordered" evidence="7">
    <location>
        <begin position="568"/>
        <end position="587"/>
    </location>
</feature>
<evidence type="ECO:0000313" key="9">
    <source>
        <dbReference type="Ensembl" id="ENSJHYP00000009216.1"/>
    </source>
</evidence>
<sequence>MRPEPAPPPERSRGQGRGSERGEGNPQRGAARAGGTTGTECRSSPQGGDRDRDRGTDRHRHRDRDRDGHRDRHRDRTPSWRRVRGAAPRECRSRCRRLLPPPPGPGPARPPPGSAAPAAAALLSSRPAGCAVPALRCPGRRPRGRCPGRAPIPGLGRGARGAGARCRLGTRGVHPAAPPLPAARSGGGSCPSPGCGGENRRDSRSSAGDAQRTEGGTQGVLPLVPPDRWAAGQFGVTVGSSGTKAQGDPFNIEMFFLAVTFDHFEILRAIGKGSFGKVCVVQKTDTKKMYAMKYMNKQKCVERNEVRNVFKELQIMQGLEHPFLVNLWYSFQDEEDMFMVVDLLLGGDLRYHLQQNVRFQEATVKLFICELVLALDYLQSRHIIHRDIKPDNILLDERGHVHITDFNIATMLTKESPVTTIAGTKPYMAPEMFSSTKPTSYSFAVDWWSLGVTAYELLRTRRPYHIRSSASPGDIARVLRTAAVAFPAAWSPGMVGLIRKLLELNPEKRFSQLKDIQSFPYLSDVNWDAVLQKRILPEFIPVKGRLNCDPAFELEEMILESKPLHKKKKRLAKKEKDTSKINSSQVRTNSHLQKHLEMLQRDFIVFNREKHWPLPKPVTVLGGTGQGGLYWRSLGHSGLEELCSEGQLRPGVGSSKAAVPLWGLGTAWAFPHSSIILFYPKGKTSL</sequence>
<dbReference type="FunFam" id="3.30.200.20:FF:000158">
    <property type="entry name" value="Serine/threonine-protein kinase 32A"/>
    <property type="match status" value="1"/>
</dbReference>
<feature type="compositionally biased region" description="Basic and acidic residues" evidence="7">
    <location>
        <begin position="10"/>
        <end position="23"/>
    </location>
</feature>
<proteinExistence type="predicted"/>
<organism evidence="9 10">
    <name type="scientific">Junco hyemalis</name>
    <name type="common">Dark-eyed junco</name>
    <dbReference type="NCBI Taxonomy" id="40217"/>
    <lineage>
        <taxon>Eukaryota</taxon>
        <taxon>Metazoa</taxon>
        <taxon>Chordata</taxon>
        <taxon>Craniata</taxon>
        <taxon>Vertebrata</taxon>
        <taxon>Euteleostomi</taxon>
        <taxon>Archelosauria</taxon>
        <taxon>Archosauria</taxon>
        <taxon>Dinosauria</taxon>
        <taxon>Saurischia</taxon>
        <taxon>Theropoda</taxon>
        <taxon>Coelurosauria</taxon>
        <taxon>Aves</taxon>
        <taxon>Neognathae</taxon>
        <taxon>Neoaves</taxon>
        <taxon>Telluraves</taxon>
        <taxon>Australaves</taxon>
        <taxon>Passeriformes</taxon>
        <taxon>Passerellidae</taxon>
        <taxon>Junco</taxon>
    </lineage>
</organism>